<dbReference type="GO" id="GO:0016491">
    <property type="term" value="F:oxidoreductase activity"/>
    <property type="evidence" value="ECO:0007669"/>
    <property type="project" value="UniProtKB-KW"/>
</dbReference>
<feature type="compositionally biased region" description="Low complexity" evidence="1">
    <location>
        <begin position="291"/>
        <end position="302"/>
    </location>
</feature>
<feature type="compositionally biased region" description="Low complexity" evidence="1">
    <location>
        <begin position="24"/>
        <end position="33"/>
    </location>
</feature>
<dbReference type="EMBL" id="CADCTT010000199">
    <property type="protein sequence ID" value="CAA9306891.1"/>
    <property type="molecule type" value="Genomic_DNA"/>
</dbReference>
<feature type="region of interest" description="Disordered" evidence="1">
    <location>
        <begin position="275"/>
        <end position="302"/>
    </location>
</feature>
<feature type="region of interest" description="Disordered" evidence="1">
    <location>
        <begin position="452"/>
        <end position="532"/>
    </location>
</feature>
<evidence type="ECO:0000313" key="2">
    <source>
        <dbReference type="EMBL" id="CAA9306891.1"/>
    </source>
</evidence>
<feature type="compositionally biased region" description="Gly residues" evidence="1">
    <location>
        <begin position="127"/>
        <end position="138"/>
    </location>
</feature>
<accession>A0A6J4KIA6</accession>
<name>A0A6J4KIA6_9ACTN</name>
<protein>
    <submittedName>
        <fullName evidence="2">NADH-ubiquinone oxidoreductase chain N</fullName>
        <ecNumber evidence="2">1.6.5.3</ecNumber>
    </submittedName>
</protein>
<evidence type="ECO:0000256" key="1">
    <source>
        <dbReference type="SAM" id="MobiDB-lite"/>
    </source>
</evidence>
<feature type="region of interest" description="Disordered" evidence="1">
    <location>
        <begin position="223"/>
        <end position="254"/>
    </location>
</feature>
<feature type="region of interest" description="Disordered" evidence="1">
    <location>
        <begin position="1"/>
        <end position="151"/>
    </location>
</feature>
<feature type="compositionally biased region" description="Basic residues" evidence="1">
    <location>
        <begin position="379"/>
        <end position="396"/>
    </location>
</feature>
<dbReference type="EC" id="1.6.5.3" evidence="2"/>
<keyword evidence="2" id="KW-0830">Ubiquinone</keyword>
<feature type="compositionally biased region" description="Basic residues" evidence="1">
    <location>
        <begin position="54"/>
        <end position="65"/>
    </location>
</feature>
<feature type="region of interest" description="Disordered" evidence="1">
    <location>
        <begin position="379"/>
        <end position="416"/>
    </location>
</feature>
<dbReference type="AlphaFoldDB" id="A0A6J4KIA6"/>
<reference evidence="2" key="1">
    <citation type="submission" date="2020-02" db="EMBL/GenBank/DDBJ databases">
        <authorList>
            <person name="Meier V. D."/>
        </authorList>
    </citation>
    <scope>NUCLEOTIDE SEQUENCE</scope>
    <source>
        <strain evidence="2">AVDCRST_MAG61</strain>
    </source>
</reference>
<sequence length="532" mass="57912">DHDRHGGPGHRGPGPGLRPADAVHPGLRGRLPGHPGGGPGAAGDAATGADRSHRADHRRRVRRQRPQLGRRPGGHRRRRLAGRRRPDRLHVGAAAGAGPGLDPHLRRACRRPRLRRPGRHRARQPGRAGGDRGPGGAHRGLPAGAVRAGRDDDVPGVQRPDHHVRGAGGAVPAAVPALRAGPAPAPAVPGGRAQVLPARCPVLGDLPLRRRTALRLRRLVRARRHRRRPDRRHRQPRVAARRHGSGRRRAAVQGRRGAVPLLDPRRLRRCPHAGHRLHGGLHQDRRHRRPAAGVLRGPGRRPLGLAAADVDRGGGHHGSGLLAGHHPDRRQADAGLLLHRPRGLHPDRLRRCLPDRDRRPRRLPDQRLLHLVLPGGLRGGHHRRLRAGHHGPRRQRRGEPAVQLDRPGPAFAADRTGVRPVPAELRRHPADQRFHRQVGRLRGGLDRWRALAGRGRGGDQRRRGLLLPPGHRADVLLRPGAGPLRRHRRAGGPSAGRHPARRGRGCGHHRRARGLPRPGAGPRAAGRGVPAL</sequence>
<feature type="compositionally biased region" description="Basic residues" evidence="1">
    <location>
        <begin position="275"/>
        <end position="290"/>
    </location>
</feature>
<feature type="non-terminal residue" evidence="2">
    <location>
        <position position="532"/>
    </location>
</feature>
<feature type="compositionally biased region" description="Low complexity" evidence="1">
    <location>
        <begin position="515"/>
        <end position="532"/>
    </location>
</feature>
<feature type="compositionally biased region" description="Basic residues" evidence="1">
    <location>
        <begin position="106"/>
        <end position="124"/>
    </location>
</feature>
<keyword evidence="2" id="KW-0560">Oxidoreductase</keyword>
<feature type="compositionally biased region" description="Basic residues" evidence="1">
    <location>
        <begin position="223"/>
        <end position="250"/>
    </location>
</feature>
<feature type="compositionally biased region" description="Basic residues" evidence="1">
    <location>
        <begin position="498"/>
        <end position="514"/>
    </location>
</feature>
<proteinExistence type="predicted"/>
<feature type="non-terminal residue" evidence="2">
    <location>
        <position position="1"/>
    </location>
</feature>
<organism evidence="2">
    <name type="scientific">uncultured Friedmanniella sp</name>
    <dbReference type="NCBI Taxonomy" id="335381"/>
    <lineage>
        <taxon>Bacteria</taxon>
        <taxon>Bacillati</taxon>
        <taxon>Actinomycetota</taxon>
        <taxon>Actinomycetes</taxon>
        <taxon>Propionibacteriales</taxon>
        <taxon>Nocardioidaceae</taxon>
        <taxon>Friedmanniella</taxon>
        <taxon>environmental samples</taxon>
    </lineage>
</organism>
<feature type="compositionally biased region" description="Basic residues" evidence="1">
    <location>
        <begin position="72"/>
        <end position="87"/>
    </location>
</feature>
<gene>
    <name evidence="2" type="ORF">AVDCRST_MAG61-1408</name>
</gene>